<protein>
    <submittedName>
        <fullName evidence="1">Uncharacterized protein</fullName>
    </submittedName>
</protein>
<accession>A0AAD9T2I3</accession>
<reference evidence="1" key="1">
    <citation type="submission" date="2023-06" db="EMBL/GenBank/DDBJ databases">
        <title>Draft genome of Marssonina rosae.</title>
        <authorList>
            <person name="Cheng Q."/>
        </authorList>
    </citation>
    <scope>NUCLEOTIDE SEQUENCE</scope>
    <source>
        <strain evidence="1">R4</strain>
    </source>
</reference>
<sequence>MAYSMLCRKDEMVMDMDFFLDTSAHWSNPSLSSEQSQANTVDSTSPAMSSLIDCNGDSDCIASTFLPQQSHINTFYNYKHAGCNHRYSSEENAHVASGLQLWESAKNVLSSLERSTVYLINPRWHNYEVHMRQQHINAIARSQCATIASSTKANDVKAVLKQYALGITRNRKEALTLPLRECENIYRPAEERLVDLLKGFRVSTIVKERGELAEMMEMMVLDFDQLRQDFAQVFKELDAHEKGISYDRAYQARREQGGVQRGVGRGVHKAAFESLLTTIRTESSVCYHRGVFDGRQDLLVNL</sequence>
<evidence type="ECO:0000313" key="1">
    <source>
        <dbReference type="EMBL" id="KAK2627554.1"/>
    </source>
</evidence>
<dbReference type="Proteomes" id="UP001285354">
    <property type="component" value="Unassembled WGS sequence"/>
</dbReference>
<proteinExistence type="predicted"/>
<dbReference type="EMBL" id="JAUBYV010000004">
    <property type="protein sequence ID" value="KAK2627554.1"/>
    <property type="molecule type" value="Genomic_DNA"/>
</dbReference>
<keyword evidence="2" id="KW-1185">Reference proteome</keyword>
<organism evidence="1 2">
    <name type="scientific">Diplocarpon rosae</name>
    <dbReference type="NCBI Taxonomy" id="946125"/>
    <lineage>
        <taxon>Eukaryota</taxon>
        <taxon>Fungi</taxon>
        <taxon>Dikarya</taxon>
        <taxon>Ascomycota</taxon>
        <taxon>Pezizomycotina</taxon>
        <taxon>Leotiomycetes</taxon>
        <taxon>Helotiales</taxon>
        <taxon>Drepanopezizaceae</taxon>
        <taxon>Diplocarpon</taxon>
    </lineage>
</organism>
<name>A0AAD9T2I3_9HELO</name>
<dbReference type="AlphaFoldDB" id="A0AAD9T2I3"/>
<evidence type="ECO:0000313" key="2">
    <source>
        <dbReference type="Proteomes" id="UP001285354"/>
    </source>
</evidence>
<gene>
    <name evidence="1" type="ORF">QTJ16_003520</name>
</gene>
<comment type="caution">
    <text evidence="1">The sequence shown here is derived from an EMBL/GenBank/DDBJ whole genome shotgun (WGS) entry which is preliminary data.</text>
</comment>